<dbReference type="EMBL" id="CP118390">
    <property type="protein sequence ID" value="WDU91306.1"/>
    <property type="molecule type" value="Genomic_DNA"/>
</dbReference>
<dbReference type="AlphaFoldDB" id="A0AAQ3C0S9"/>
<dbReference type="Proteomes" id="UP001223683">
    <property type="component" value="Chromosome"/>
</dbReference>
<organism evidence="3 4">
    <name type="scientific">Edwardsiella piscicida</name>
    <dbReference type="NCBI Taxonomy" id="1263550"/>
    <lineage>
        <taxon>Bacteria</taxon>
        <taxon>Pseudomonadati</taxon>
        <taxon>Pseudomonadota</taxon>
        <taxon>Gammaproteobacteria</taxon>
        <taxon>Enterobacterales</taxon>
        <taxon>Hafniaceae</taxon>
        <taxon>Edwardsiella</taxon>
    </lineage>
</organism>
<feature type="chain" id="PRO_5042948329" evidence="2">
    <location>
        <begin position="20"/>
        <end position="127"/>
    </location>
</feature>
<dbReference type="InterPro" id="IPR036700">
    <property type="entry name" value="BOBF_sf"/>
</dbReference>
<dbReference type="Gene3D" id="2.40.50.200">
    <property type="entry name" value="Bacterial OB-fold"/>
    <property type="match status" value="1"/>
</dbReference>
<dbReference type="Pfam" id="PF04076">
    <property type="entry name" value="BOF"/>
    <property type="match status" value="1"/>
</dbReference>
<evidence type="ECO:0000313" key="3">
    <source>
        <dbReference type="EMBL" id="WDU91306.1"/>
    </source>
</evidence>
<evidence type="ECO:0000256" key="1">
    <source>
        <dbReference type="ARBA" id="ARBA00022729"/>
    </source>
</evidence>
<proteinExistence type="predicted"/>
<dbReference type="SUPFAM" id="SSF101756">
    <property type="entry name" value="Hypothetical protein YgiW"/>
    <property type="match status" value="1"/>
</dbReference>
<dbReference type="PANTHER" id="PTHR36571">
    <property type="entry name" value="PROTEIN YGIW"/>
    <property type="match status" value="1"/>
</dbReference>
<evidence type="ECO:0000313" key="4">
    <source>
        <dbReference type="Proteomes" id="UP001223683"/>
    </source>
</evidence>
<gene>
    <name evidence="3" type="ORF">PWJ79_01200</name>
</gene>
<protein>
    <submittedName>
        <fullName evidence="3">NirD/YgiW/YdeI family stress tolerance protein</fullName>
    </submittedName>
</protein>
<dbReference type="NCBIfam" id="NF033674">
    <property type="entry name" value="stress_OB_fold"/>
    <property type="match status" value="1"/>
</dbReference>
<dbReference type="InterPro" id="IPR005220">
    <property type="entry name" value="CarO-like"/>
</dbReference>
<feature type="signal peptide" evidence="2">
    <location>
        <begin position="1"/>
        <end position="19"/>
    </location>
</feature>
<dbReference type="GeneID" id="72527136"/>
<dbReference type="PANTHER" id="PTHR36571:SF1">
    <property type="entry name" value="PROTEIN YGIW"/>
    <property type="match status" value="1"/>
</dbReference>
<reference evidence="3" key="1">
    <citation type="submission" date="2022-10" db="EMBL/GenBank/DDBJ databases">
        <title>Complete genome of Ep21-8.</title>
        <authorList>
            <person name="Kang Y.-R."/>
            <person name="Kim D.-H."/>
        </authorList>
    </citation>
    <scope>NUCLEOTIDE SEQUENCE</scope>
    <source>
        <strain evidence="3">Ep21-8</strain>
    </source>
</reference>
<keyword evidence="1 2" id="KW-0732">Signal</keyword>
<name>A0AAQ3C0S9_EDWPI</name>
<accession>A0AAQ3C0S9</accession>
<sequence length="127" mass="13742">MYKKGAVLLVLLLSVHAYAGFNGSAAGYGSGGFSGPAAGAVSTAEINGYTWMQDDKPVVLEGKIVRSLGGEHYVFSDAKGETMVEIDNDEWRGIQVTPQNRLRLYGTVDKEMAEQSSVDVDRIEILR</sequence>
<evidence type="ECO:0000256" key="2">
    <source>
        <dbReference type="SAM" id="SignalP"/>
    </source>
</evidence>
<dbReference type="RefSeq" id="WP_012847114.1">
    <property type="nucleotide sequence ID" value="NC_013508.1"/>
</dbReference>